<keyword evidence="2" id="KW-1185">Reference proteome</keyword>
<accession>A0A4Y2WIG4</accession>
<proteinExistence type="predicted"/>
<comment type="caution">
    <text evidence="1">The sequence shown here is derived from an EMBL/GenBank/DDBJ whole genome shotgun (WGS) entry which is preliminary data.</text>
</comment>
<gene>
    <name evidence="1" type="ORF">AVEN_1302_1</name>
</gene>
<protein>
    <submittedName>
        <fullName evidence="1">Uncharacterized protein</fullName>
    </submittedName>
</protein>
<organism evidence="1 2">
    <name type="scientific">Araneus ventricosus</name>
    <name type="common">Orbweaver spider</name>
    <name type="synonym">Epeira ventricosa</name>
    <dbReference type="NCBI Taxonomy" id="182803"/>
    <lineage>
        <taxon>Eukaryota</taxon>
        <taxon>Metazoa</taxon>
        <taxon>Ecdysozoa</taxon>
        <taxon>Arthropoda</taxon>
        <taxon>Chelicerata</taxon>
        <taxon>Arachnida</taxon>
        <taxon>Araneae</taxon>
        <taxon>Araneomorphae</taxon>
        <taxon>Entelegynae</taxon>
        <taxon>Araneoidea</taxon>
        <taxon>Araneidae</taxon>
        <taxon>Araneus</taxon>
    </lineage>
</organism>
<name>A0A4Y2WIG4_ARAVE</name>
<reference evidence="1 2" key="1">
    <citation type="journal article" date="2019" name="Sci. Rep.">
        <title>Orb-weaving spider Araneus ventricosus genome elucidates the spidroin gene catalogue.</title>
        <authorList>
            <person name="Kono N."/>
            <person name="Nakamura H."/>
            <person name="Ohtoshi R."/>
            <person name="Moran D.A.P."/>
            <person name="Shinohara A."/>
            <person name="Yoshida Y."/>
            <person name="Fujiwara M."/>
            <person name="Mori M."/>
            <person name="Tomita M."/>
            <person name="Arakawa K."/>
        </authorList>
    </citation>
    <scope>NUCLEOTIDE SEQUENCE [LARGE SCALE GENOMIC DNA]</scope>
</reference>
<evidence type="ECO:0000313" key="2">
    <source>
        <dbReference type="Proteomes" id="UP000499080"/>
    </source>
</evidence>
<dbReference type="EMBL" id="BGPR01061718">
    <property type="protein sequence ID" value="GBO37343.1"/>
    <property type="molecule type" value="Genomic_DNA"/>
</dbReference>
<dbReference type="AlphaFoldDB" id="A0A4Y2WIG4"/>
<feature type="non-terminal residue" evidence="1">
    <location>
        <position position="54"/>
    </location>
</feature>
<evidence type="ECO:0000313" key="1">
    <source>
        <dbReference type="EMBL" id="GBO37343.1"/>
    </source>
</evidence>
<dbReference type="Proteomes" id="UP000499080">
    <property type="component" value="Unassembled WGS sequence"/>
</dbReference>
<sequence length="54" mass="5542">MECPHDAACGLVCPAPLSLSKEGRSHFPGLCGGSDSLRNLLGQSCSVKTTQGKP</sequence>